<evidence type="ECO:0000256" key="9">
    <source>
        <dbReference type="ARBA" id="ARBA00022989"/>
    </source>
</evidence>
<evidence type="ECO:0000256" key="12">
    <source>
        <dbReference type="ARBA" id="ARBA00023136"/>
    </source>
</evidence>
<dbReference type="EC" id="1.3.99.-" evidence="14"/>
<organism evidence="15 16">
    <name type="scientific">Blastochloris tepida</name>
    <dbReference type="NCBI Taxonomy" id="2233851"/>
    <lineage>
        <taxon>Bacteria</taxon>
        <taxon>Pseudomonadati</taxon>
        <taxon>Pseudomonadota</taxon>
        <taxon>Alphaproteobacteria</taxon>
        <taxon>Hyphomicrobiales</taxon>
        <taxon>Blastochloridaceae</taxon>
        <taxon>Blastochloris</taxon>
    </lineage>
</organism>
<evidence type="ECO:0000256" key="10">
    <source>
        <dbReference type="ARBA" id="ARBA00023002"/>
    </source>
</evidence>
<comment type="function">
    <text evidence="14">Catalyzes the oxidation of protoporphyrinogen IX to protoporphyrin IX.</text>
</comment>
<evidence type="ECO:0000256" key="3">
    <source>
        <dbReference type="ARBA" id="ARBA00006501"/>
    </source>
</evidence>
<feature type="transmembrane region" description="Helical" evidence="14">
    <location>
        <begin position="12"/>
        <end position="31"/>
    </location>
</feature>
<feature type="binding site" description="axial binding residue" evidence="14">
    <location>
        <position position="43"/>
    </location>
    <ligand>
        <name>heme</name>
        <dbReference type="ChEBI" id="CHEBI:30413"/>
    </ligand>
    <ligandPart>
        <name>Fe</name>
        <dbReference type="ChEBI" id="CHEBI:18248"/>
    </ligandPart>
</feature>
<dbReference type="PANTHER" id="PTHR40255:SF1">
    <property type="entry name" value="PROTOPORPHYRINOGEN IX OXIDASE"/>
    <property type="match status" value="1"/>
</dbReference>
<dbReference type="Pfam" id="PF03653">
    <property type="entry name" value="UPF0093"/>
    <property type="match status" value="1"/>
</dbReference>
<evidence type="ECO:0000256" key="13">
    <source>
        <dbReference type="ARBA" id="ARBA00048390"/>
    </source>
</evidence>
<comment type="cofactor">
    <cofactor evidence="14">
        <name>heme b</name>
        <dbReference type="ChEBI" id="CHEBI:60344"/>
    </cofactor>
    <text evidence="14">Binds 1 heme b (iron(II)-protoporphyrin IX) group per subunit.</text>
</comment>
<evidence type="ECO:0000256" key="5">
    <source>
        <dbReference type="ARBA" id="ARBA00022475"/>
    </source>
</evidence>
<feature type="transmembrane region" description="Helical" evidence="14">
    <location>
        <begin position="153"/>
        <end position="171"/>
    </location>
</feature>
<keyword evidence="16" id="KW-1185">Reference proteome</keyword>
<dbReference type="HAMAP" id="MF_02239">
    <property type="entry name" value="HemJ"/>
    <property type="match status" value="1"/>
</dbReference>
<dbReference type="GO" id="GO:0005886">
    <property type="term" value="C:plasma membrane"/>
    <property type="evidence" value="ECO:0007669"/>
    <property type="project" value="UniProtKB-SubCell"/>
</dbReference>
<reference evidence="15 16" key="1">
    <citation type="submission" date="2018-08" db="EMBL/GenBank/DDBJ databases">
        <title>Complete genome sequencing of Blastochloris tepida GI.</title>
        <authorList>
            <person name="Tsukatani Y."/>
            <person name="Mori H."/>
        </authorList>
    </citation>
    <scope>NUCLEOTIDE SEQUENCE [LARGE SCALE GENOMIC DNA]</scope>
    <source>
        <strain evidence="15 16">GI</strain>
    </source>
</reference>
<comment type="pathway">
    <text evidence="2 14">Porphyrin-containing compound metabolism; protoporphyrin-IX biosynthesis; protoporphyrin-IX from protoporphyrinogen-IX: step 1/1.</text>
</comment>
<evidence type="ECO:0000256" key="2">
    <source>
        <dbReference type="ARBA" id="ARBA00005073"/>
    </source>
</evidence>
<comment type="subcellular location">
    <subcellularLocation>
        <location evidence="1 14">Cell membrane</location>
        <topology evidence="1 14">Multi-pass membrane protein</topology>
    </subcellularLocation>
</comment>
<protein>
    <recommendedName>
        <fullName evidence="4 14">Protoporphyrinogen IX oxidase</fullName>
        <shortName evidence="14">PPO</shortName>
        <ecNumber evidence="14">1.3.99.-</ecNumber>
    </recommendedName>
</protein>
<evidence type="ECO:0000256" key="8">
    <source>
        <dbReference type="ARBA" id="ARBA00022723"/>
    </source>
</evidence>
<keyword evidence="7 14" id="KW-0812">Transmembrane</keyword>
<feature type="transmembrane region" description="Helical" evidence="14">
    <location>
        <begin position="114"/>
        <end position="132"/>
    </location>
</feature>
<keyword evidence="8 14" id="KW-0479">Metal-binding</keyword>
<feature type="transmembrane region" description="Helical" evidence="14">
    <location>
        <begin position="87"/>
        <end position="108"/>
    </location>
</feature>
<evidence type="ECO:0000313" key="16">
    <source>
        <dbReference type="Proteomes" id="UP000266934"/>
    </source>
</evidence>
<dbReference type="RefSeq" id="WP_126401647.1">
    <property type="nucleotide sequence ID" value="NZ_AP018907.1"/>
</dbReference>
<name>A0A348G4T4_9HYPH</name>
<accession>A0A348G4T4</accession>
<dbReference type="Proteomes" id="UP000266934">
    <property type="component" value="Chromosome"/>
</dbReference>
<comment type="catalytic activity">
    <reaction evidence="13 14">
        <text>protoporphyrinogen IX + 3 A = protoporphyrin IX + 3 AH2</text>
        <dbReference type="Rhea" id="RHEA:62000"/>
        <dbReference type="ChEBI" id="CHEBI:13193"/>
        <dbReference type="ChEBI" id="CHEBI:17499"/>
        <dbReference type="ChEBI" id="CHEBI:57306"/>
        <dbReference type="ChEBI" id="CHEBI:57307"/>
    </reaction>
</comment>
<sequence>MAAMSTAKVVQRAVMALVITAALAAMLVYGASPTAVLWLKSLHIMAVIAWMAGMFYLPRLFVYHTTVPVGSQASETFKVMERKLLRYIMNPAMVVSWAVGLWLAWDIYHFEGGWLWAKIVAVVLLSTAHGYFAMGVRHFAEDRNTRSERHWRIVNEVPTLLMVAIVIFVVVKGF</sequence>
<keyword evidence="5 14" id="KW-1003">Cell membrane</keyword>
<evidence type="ECO:0000256" key="6">
    <source>
        <dbReference type="ARBA" id="ARBA00022617"/>
    </source>
</evidence>
<evidence type="ECO:0000256" key="14">
    <source>
        <dbReference type="HAMAP-Rule" id="MF_02239"/>
    </source>
</evidence>
<evidence type="ECO:0000256" key="4">
    <source>
        <dbReference type="ARBA" id="ARBA00017504"/>
    </source>
</evidence>
<keyword evidence="6 14" id="KW-0349">Heme</keyword>
<comment type="similarity">
    <text evidence="3 14">Belongs to the HemJ family.</text>
</comment>
<comment type="subunit">
    <text evidence="14">Homodimer.</text>
</comment>
<dbReference type="UniPathway" id="UPA00251">
    <property type="reaction ID" value="UER00324"/>
</dbReference>
<feature type="transmembrane region" description="Helical" evidence="14">
    <location>
        <begin position="37"/>
        <end position="57"/>
    </location>
</feature>
<dbReference type="GO" id="GO:0046872">
    <property type="term" value="F:metal ion binding"/>
    <property type="evidence" value="ECO:0007669"/>
    <property type="project" value="UniProtKB-KW"/>
</dbReference>
<dbReference type="KEGG" id="blag:BLTE_32520"/>
<dbReference type="GO" id="GO:0070818">
    <property type="term" value="F:protoporphyrinogen oxidase activity"/>
    <property type="evidence" value="ECO:0007669"/>
    <property type="project" value="UniProtKB-UniRule"/>
</dbReference>
<evidence type="ECO:0000256" key="11">
    <source>
        <dbReference type="ARBA" id="ARBA00023004"/>
    </source>
</evidence>
<keyword evidence="9 14" id="KW-1133">Transmembrane helix</keyword>
<dbReference type="EMBL" id="AP018907">
    <property type="protein sequence ID" value="BBF94567.1"/>
    <property type="molecule type" value="Genomic_DNA"/>
</dbReference>
<keyword evidence="10 14" id="KW-0560">Oxidoreductase</keyword>
<keyword evidence="12 14" id="KW-0472">Membrane</keyword>
<evidence type="ECO:0000256" key="7">
    <source>
        <dbReference type="ARBA" id="ARBA00022692"/>
    </source>
</evidence>
<keyword evidence="11 14" id="KW-0408">Iron</keyword>
<evidence type="ECO:0000256" key="1">
    <source>
        <dbReference type="ARBA" id="ARBA00004651"/>
    </source>
</evidence>
<dbReference type="GO" id="GO:0006782">
    <property type="term" value="P:protoporphyrinogen IX biosynthetic process"/>
    <property type="evidence" value="ECO:0007669"/>
    <property type="project" value="UniProtKB-UniRule"/>
</dbReference>
<feature type="binding site" description="axial binding residue" evidence="14">
    <location>
        <position position="118"/>
    </location>
    <ligand>
        <name>heme</name>
        <dbReference type="ChEBI" id="CHEBI:30413"/>
    </ligand>
    <ligandPart>
        <name>Fe</name>
        <dbReference type="ChEBI" id="CHEBI:18248"/>
    </ligandPart>
</feature>
<dbReference type="InterPro" id="IPR005265">
    <property type="entry name" value="HemJ-like"/>
</dbReference>
<proteinExistence type="inferred from homology"/>
<dbReference type="PANTHER" id="PTHR40255">
    <property type="entry name" value="UPF0093 MEMBRANE PROTEIN SLR1790"/>
    <property type="match status" value="1"/>
</dbReference>
<dbReference type="OrthoDB" id="9800824at2"/>
<dbReference type="AlphaFoldDB" id="A0A348G4T4"/>
<evidence type="ECO:0000313" key="15">
    <source>
        <dbReference type="EMBL" id="BBF94567.1"/>
    </source>
</evidence>
<gene>
    <name evidence="15" type="ORF">BLTE_32520</name>
</gene>
<dbReference type="NCBIfam" id="TIGR00701">
    <property type="entry name" value="protoporphyrinogen oxidase HemJ"/>
    <property type="match status" value="1"/>
</dbReference>